<protein>
    <submittedName>
        <fullName evidence="2">Uncharacterized protein</fullName>
    </submittedName>
</protein>
<feature type="compositionally biased region" description="Basic and acidic residues" evidence="1">
    <location>
        <begin position="39"/>
        <end position="48"/>
    </location>
</feature>
<name>A0A5M3YQ93_ASPTE</name>
<dbReference type="VEuPathDB" id="FungiDB:ATEG_00002"/>
<evidence type="ECO:0000313" key="2">
    <source>
        <dbReference type="EMBL" id="GFF13949.1"/>
    </source>
</evidence>
<dbReference type="AlphaFoldDB" id="A0A5M3YQ93"/>
<dbReference type="Proteomes" id="UP000452235">
    <property type="component" value="Unassembled WGS sequence"/>
</dbReference>
<sequence>MRTTNRVNPKVRPTNSQSRNSKKTAIPPANLNPTNANSDRPRPRRVFDARSLAASQSGAQTAKILRTPRTRTARNGPPARPRKFKTPAKTPSSRDRRTPRRRAPKQSDAEEGDDAQRMEIEKVYRELAEDTKQAPARYNPRQPDFSNLMETWPSFPTGVTAHTAGVVEKLTSLSGRTPHGYVPPYELGNRLFKGQYVRFVDAKEKSEAVAEAQRLSQQRADEYSQRKGDLVEPEEIKFTPVGGETKKALIRTLVQGSYSEARLAKDKSPILQEVRRHLGNNETYQTVGKSSQFTAKVEALLASSRPVKRA</sequence>
<keyword evidence="3" id="KW-1185">Reference proteome</keyword>
<gene>
    <name evidence="2" type="ORF">ATEIFO6365_0003000200</name>
</gene>
<evidence type="ECO:0000256" key="1">
    <source>
        <dbReference type="SAM" id="MobiDB-lite"/>
    </source>
</evidence>
<evidence type="ECO:0000313" key="3">
    <source>
        <dbReference type="Proteomes" id="UP000452235"/>
    </source>
</evidence>
<dbReference type="EMBL" id="BLJY01000003">
    <property type="protein sequence ID" value="GFF13949.1"/>
    <property type="molecule type" value="Genomic_DNA"/>
</dbReference>
<organism evidence="2 3">
    <name type="scientific">Aspergillus terreus</name>
    <dbReference type="NCBI Taxonomy" id="33178"/>
    <lineage>
        <taxon>Eukaryota</taxon>
        <taxon>Fungi</taxon>
        <taxon>Dikarya</taxon>
        <taxon>Ascomycota</taxon>
        <taxon>Pezizomycotina</taxon>
        <taxon>Eurotiomycetes</taxon>
        <taxon>Eurotiomycetidae</taxon>
        <taxon>Eurotiales</taxon>
        <taxon>Aspergillaceae</taxon>
        <taxon>Aspergillus</taxon>
        <taxon>Aspergillus subgen. Circumdati</taxon>
    </lineage>
</organism>
<proteinExistence type="predicted"/>
<reference evidence="2 3" key="1">
    <citation type="submission" date="2020-01" db="EMBL/GenBank/DDBJ databases">
        <title>Aspergillus terreus IFO 6365 whole genome shotgun sequence.</title>
        <authorList>
            <person name="Kanamasa S."/>
            <person name="Takahashi H."/>
        </authorList>
    </citation>
    <scope>NUCLEOTIDE SEQUENCE [LARGE SCALE GENOMIC DNA]</scope>
    <source>
        <strain evidence="2 3">IFO 6365</strain>
    </source>
</reference>
<comment type="caution">
    <text evidence="2">The sequence shown here is derived from an EMBL/GenBank/DDBJ whole genome shotgun (WGS) entry which is preliminary data.</text>
</comment>
<feature type="region of interest" description="Disordered" evidence="1">
    <location>
        <begin position="1"/>
        <end position="117"/>
    </location>
</feature>
<accession>A0A5M3YQ93</accession>
<dbReference type="OrthoDB" id="5365739at2759"/>
<feature type="compositionally biased region" description="Polar residues" evidence="1">
    <location>
        <begin position="1"/>
        <end position="19"/>
    </location>
</feature>